<evidence type="ECO:0000259" key="6">
    <source>
        <dbReference type="PROSITE" id="PS51194"/>
    </source>
</evidence>
<dbReference type="EMBL" id="SOAX01000002">
    <property type="protein sequence ID" value="TDT43375.1"/>
    <property type="molecule type" value="Genomic_DNA"/>
</dbReference>
<dbReference type="PANTHER" id="PTHR47959">
    <property type="entry name" value="ATP-DEPENDENT RNA HELICASE RHLE-RELATED"/>
    <property type="match status" value="1"/>
</dbReference>
<dbReference type="SMART" id="SM00490">
    <property type="entry name" value="HELICc"/>
    <property type="match status" value="1"/>
</dbReference>
<comment type="caution">
    <text evidence="7">The sequence shown here is derived from an EMBL/GenBank/DDBJ whole genome shotgun (WGS) entry which is preliminary data.</text>
</comment>
<evidence type="ECO:0000313" key="8">
    <source>
        <dbReference type="Proteomes" id="UP000295830"/>
    </source>
</evidence>
<keyword evidence="3" id="KW-0347">Helicase</keyword>
<comment type="similarity">
    <text evidence="5">Belongs to the DEAD box helicase family.</text>
</comment>
<dbReference type="InterPro" id="IPR001650">
    <property type="entry name" value="Helicase_C-like"/>
</dbReference>
<feature type="domain" description="Helicase C-terminal" evidence="6">
    <location>
        <begin position="26"/>
        <end position="175"/>
    </location>
</feature>
<evidence type="ECO:0000256" key="4">
    <source>
        <dbReference type="ARBA" id="ARBA00022840"/>
    </source>
</evidence>
<keyword evidence="1" id="KW-0547">Nucleotide-binding</keyword>
<dbReference type="Gene3D" id="3.40.50.300">
    <property type="entry name" value="P-loop containing nucleotide triphosphate hydrolases"/>
    <property type="match status" value="1"/>
</dbReference>
<dbReference type="PANTHER" id="PTHR47959:SF1">
    <property type="entry name" value="ATP-DEPENDENT RNA HELICASE DBPA"/>
    <property type="match status" value="1"/>
</dbReference>
<dbReference type="GO" id="GO:0005524">
    <property type="term" value="F:ATP binding"/>
    <property type="evidence" value="ECO:0007669"/>
    <property type="project" value="UniProtKB-KW"/>
</dbReference>
<dbReference type="SUPFAM" id="SSF52540">
    <property type="entry name" value="P-loop containing nucleoside triphosphate hydrolases"/>
    <property type="match status" value="1"/>
</dbReference>
<gene>
    <name evidence="7" type="ORF">DES49_1189</name>
</gene>
<evidence type="ECO:0000256" key="1">
    <source>
        <dbReference type="ARBA" id="ARBA00022741"/>
    </source>
</evidence>
<dbReference type="InterPro" id="IPR005580">
    <property type="entry name" value="DbpA/CsdA_RNA-bd_dom"/>
</dbReference>
<evidence type="ECO:0000313" key="7">
    <source>
        <dbReference type="EMBL" id="TDT43375.1"/>
    </source>
</evidence>
<dbReference type="Pfam" id="PF03880">
    <property type="entry name" value="DbpA"/>
    <property type="match status" value="1"/>
</dbReference>
<dbReference type="InterPro" id="IPR050079">
    <property type="entry name" value="DEAD_box_RNA_helicase"/>
</dbReference>
<evidence type="ECO:0000256" key="5">
    <source>
        <dbReference type="ARBA" id="ARBA00038437"/>
    </source>
</evidence>
<name>A0A4R7JYS8_9GAMM</name>
<evidence type="ECO:0000256" key="2">
    <source>
        <dbReference type="ARBA" id="ARBA00022801"/>
    </source>
</evidence>
<keyword evidence="8" id="KW-1185">Reference proteome</keyword>
<dbReference type="AlphaFoldDB" id="A0A4R7JYS8"/>
<dbReference type="Pfam" id="PF00271">
    <property type="entry name" value="Helicase_C"/>
    <property type="match status" value="1"/>
</dbReference>
<dbReference type="PROSITE" id="PS51194">
    <property type="entry name" value="HELICASE_CTER"/>
    <property type="match status" value="1"/>
</dbReference>
<dbReference type="Proteomes" id="UP000295830">
    <property type="component" value="Unassembled WGS sequence"/>
</dbReference>
<dbReference type="InterPro" id="IPR027417">
    <property type="entry name" value="P-loop_NTPase"/>
</dbReference>
<proteinExistence type="inferred from homology"/>
<dbReference type="InterPro" id="IPR012677">
    <property type="entry name" value="Nucleotide-bd_a/b_plait_sf"/>
</dbReference>
<dbReference type="GO" id="GO:0005829">
    <property type="term" value="C:cytosol"/>
    <property type="evidence" value="ECO:0007669"/>
    <property type="project" value="TreeGrafter"/>
</dbReference>
<accession>A0A4R7JYS8</accession>
<organism evidence="7 8">
    <name type="scientific">Halospina denitrificans</name>
    <dbReference type="NCBI Taxonomy" id="332522"/>
    <lineage>
        <taxon>Bacteria</taxon>
        <taxon>Pseudomonadati</taxon>
        <taxon>Pseudomonadota</taxon>
        <taxon>Gammaproteobacteria</taxon>
        <taxon>Halospina</taxon>
    </lineage>
</organism>
<dbReference type="RefSeq" id="WP_133735448.1">
    <property type="nucleotide sequence ID" value="NZ_SOAX01000002.1"/>
</dbReference>
<keyword evidence="2" id="KW-0378">Hydrolase</keyword>
<keyword evidence="4" id="KW-0067">ATP-binding</keyword>
<dbReference type="Gene3D" id="3.30.70.330">
    <property type="match status" value="1"/>
</dbReference>
<dbReference type="OrthoDB" id="9805696at2"/>
<dbReference type="GO" id="GO:0003724">
    <property type="term" value="F:RNA helicase activity"/>
    <property type="evidence" value="ECO:0007669"/>
    <property type="project" value="TreeGrafter"/>
</dbReference>
<sequence>MTKEPIAEVMPTQAFFRVAGARREKTLEALLEHHHRGATLVLCNMKQQCEIVARNLRAGGWSARALHGNLEQRDREQVLVQFVNGSCNVLVATDVAAEALGETALGLVVSFDLPRNPAIHAVRAGFVSDKGLMASLVAPDERQRFERLAEQYPGVSEPENLPFPDEMHPQVRREAPMVTLMLDGGEKDHISSRAVVDALTKQGGLEADEVGRIDVRDFCVYLAVSREHAREGLQSLRTARLHGKTFGVRSLSLYQ</sequence>
<reference evidence="7 8" key="1">
    <citation type="submission" date="2019-03" db="EMBL/GenBank/DDBJ databases">
        <title>Genomic Encyclopedia of Type Strains, Phase IV (KMG-IV): sequencing the most valuable type-strain genomes for metagenomic binning, comparative biology and taxonomic classification.</title>
        <authorList>
            <person name="Goeker M."/>
        </authorList>
    </citation>
    <scope>NUCLEOTIDE SEQUENCE [LARGE SCALE GENOMIC DNA]</scope>
    <source>
        <strain evidence="7 8">DSM 15505</strain>
    </source>
</reference>
<dbReference type="GO" id="GO:0016787">
    <property type="term" value="F:hydrolase activity"/>
    <property type="evidence" value="ECO:0007669"/>
    <property type="project" value="UniProtKB-KW"/>
</dbReference>
<evidence type="ECO:0000256" key="3">
    <source>
        <dbReference type="ARBA" id="ARBA00022806"/>
    </source>
</evidence>
<protein>
    <submittedName>
        <fullName evidence="7">DbpA-like RNA binding protein</fullName>
    </submittedName>
</protein>